<dbReference type="AlphaFoldDB" id="A0A194RGY5"/>
<name>A0A194RGY5_PAPMA</name>
<accession>A0A194RGY5</accession>
<organism evidence="1 2">
    <name type="scientific">Papilio machaon</name>
    <name type="common">Old World swallowtail butterfly</name>
    <dbReference type="NCBI Taxonomy" id="76193"/>
    <lineage>
        <taxon>Eukaryota</taxon>
        <taxon>Metazoa</taxon>
        <taxon>Ecdysozoa</taxon>
        <taxon>Arthropoda</taxon>
        <taxon>Hexapoda</taxon>
        <taxon>Insecta</taxon>
        <taxon>Pterygota</taxon>
        <taxon>Neoptera</taxon>
        <taxon>Endopterygota</taxon>
        <taxon>Lepidoptera</taxon>
        <taxon>Glossata</taxon>
        <taxon>Ditrysia</taxon>
        <taxon>Papilionoidea</taxon>
        <taxon>Papilionidae</taxon>
        <taxon>Papilioninae</taxon>
        <taxon>Papilio</taxon>
    </lineage>
</organism>
<dbReference type="InParanoid" id="A0A194RGY5"/>
<keyword evidence="2" id="KW-1185">Reference proteome</keyword>
<reference evidence="1 2" key="1">
    <citation type="journal article" date="2015" name="Nat. Commun.">
        <title>Outbred genome sequencing and CRISPR/Cas9 gene editing in butterflies.</title>
        <authorList>
            <person name="Li X."/>
            <person name="Fan D."/>
            <person name="Zhang W."/>
            <person name="Liu G."/>
            <person name="Zhang L."/>
            <person name="Zhao L."/>
            <person name="Fang X."/>
            <person name="Chen L."/>
            <person name="Dong Y."/>
            <person name="Chen Y."/>
            <person name="Ding Y."/>
            <person name="Zhao R."/>
            <person name="Feng M."/>
            <person name="Zhu Y."/>
            <person name="Feng Y."/>
            <person name="Jiang X."/>
            <person name="Zhu D."/>
            <person name="Xiang H."/>
            <person name="Feng X."/>
            <person name="Li S."/>
            <person name="Wang J."/>
            <person name="Zhang G."/>
            <person name="Kronforst M.R."/>
            <person name="Wang W."/>
        </authorList>
    </citation>
    <scope>NUCLEOTIDE SEQUENCE [LARGE SCALE GENOMIC DNA]</scope>
    <source>
        <strain evidence="1">Ya'a_city_454_Pm</strain>
        <tissue evidence="1">Whole body</tissue>
    </source>
</reference>
<dbReference type="STRING" id="76193.A0A194RGY5"/>
<evidence type="ECO:0000313" key="2">
    <source>
        <dbReference type="Proteomes" id="UP000053240"/>
    </source>
</evidence>
<proteinExistence type="predicted"/>
<dbReference type="Proteomes" id="UP000053240">
    <property type="component" value="Unassembled WGS sequence"/>
</dbReference>
<sequence length="102" mass="11047">MFRGAEATQSCQLIGERNVHMFNLTAPCPSPDFCPPAHFVVTATATLNACAHADCRTPNQVDYYIQHSGLRCLPLLGSGAAPANHWKVHLGLSLVISILYLN</sequence>
<evidence type="ECO:0000313" key="1">
    <source>
        <dbReference type="EMBL" id="KPJ16704.1"/>
    </source>
</evidence>
<dbReference type="EMBL" id="KQ460207">
    <property type="protein sequence ID" value="KPJ16704.1"/>
    <property type="molecule type" value="Genomic_DNA"/>
</dbReference>
<protein>
    <submittedName>
        <fullName evidence="1">Uncharacterized protein</fullName>
    </submittedName>
</protein>
<gene>
    <name evidence="1" type="ORF">RR48_10303</name>
</gene>